<dbReference type="InterPro" id="IPR045199">
    <property type="entry name" value="ATAD2-like"/>
</dbReference>
<dbReference type="Gene3D" id="3.30.40.10">
    <property type="entry name" value="Zinc/RING finger domain, C3HC4 (zinc finger)"/>
    <property type="match status" value="1"/>
</dbReference>
<dbReference type="GO" id="GO:0016887">
    <property type="term" value="F:ATP hydrolysis activity"/>
    <property type="evidence" value="ECO:0007669"/>
    <property type="project" value="InterPro"/>
</dbReference>
<feature type="domain" description="PHD-type" evidence="9">
    <location>
        <begin position="4"/>
        <end position="122"/>
    </location>
</feature>
<dbReference type="PROSITE" id="PS00674">
    <property type="entry name" value="AAA"/>
    <property type="match status" value="1"/>
</dbReference>
<feature type="compositionally biased region" description="Pro residues" evidence="8">
    <location>
        <begin position="813"/>
        <end position="825"/>
    </location>
</feature>
<dbReference type="GO" id="GO:0006337">
    <property type="term" value="P:nucleosome disassembly"/>
    <property type="evidence" value="ECO:0007669"/>
    <property type="project" value="TreeGrafter"/>
</dbReference>
<feature type="region of interest" description="Disordered" evidence="8">
    <location>
        <begin position="797"/>
        <end position="854"/>
    </location>
</feature>
<evidence type="ECO:0000256" key="7">
    <source>
        <dbReference type="ARBA" id="ARBA00023117"/>
    </source>
</evidence>
<accession>A0AAX4P8U9</accession>
<dbReference type="InterPro" id="IPR027417">
    <property type="entry name" value="P-loop_NTPase"/>
</dbReference>
<evidence type="ECO:0000313" key="10">
    <source>
        <dbReference type="EMBL" id="WZN62281.1"/>
    </source>
</evidence>
<dbReference type="InterPro" id="IPR041569">
    <property type="entry name" value="AAA_lid_3"/>
</dbReference>
<keyword evidence="5" id="KW-0862">Zinc</keyword>
<evidence type="ECO:0000256" key="1">
    <source>
        <dbReference type="ARBA" id="ARBA00006914"/>
    </source>
</evidence>
<keyword evidence="6" id="KW-0067">ATP-binding</keyword>
<keyword evidence="11" id="KW-1185">Reference proteome</keyword>
<dbReference type="GO" id="GO:0042393">
    <property type="term" value="F:histone binding"/>
    <property type="evidence" value="ECO:0007669"/>
    <property type="project" value="TreeGrafter"/>
</dbReference>
<dbReference type="AlphaFoldDB" id="A0AAX4P8U9"/>
<dbReference type="InterPro" id="IPR003959">
    <property type="entry name" value="ATPase_AAA_core"/>
</dbReference>
<dbReference type="GO" id="GO:0006334">
    <property type="term" value="P:nucleosome assembly"/>
    <property type="evidence" value="ECO:0007669"/>
    <property type="project" value="TreeGrafter"/>
</dbReference>
<feature type="region of interest" description="Disordered" evidence="8">
    <location>
        <begin position="203"/>
        <end position="236"/>
    </location>
</feature>
<evidence type="ECO:0000256" key="6">
    <source>
        <dbReference type="ARBA" id="ARBA00022840"/>
    </source>
</evidence>
<dbReference type="SMART" id="SM00382">
    <property type="entry name" value="AAA"/>
    <property type="match status" value="1"/>
</dbReference>
<dbReference type="PANTHER" id="PTHR23069">
    <property type="entry name" value="AAA DOMAIN-CONTAINING"/>
    <property type="match status" value="1"/>
</dbReference>
<keyword evidence="2" id="KW-0479">Metal-binding</keyword>
<evidence type="ECO:0000313" key="11">
    <source>
        <dbReference type="Proteomes" id="UP001472866"/>
    </source>
</evidence>
<dbReference type="InterPro" id="IPR003593">
    <property type="entry name" value="AAA+_ATPase"/>
</dbReference>
<dbReference type="InterPro" id="IPR034732">
    <property type="entry name" value="EPHD"/>
</dbReference>
<keyword evidence="7" id="KW-0103">Bromodomain</keyword>
<proteinExistence type="inferred from homology"/>
<dbReference type="SMART" id="SM00249">
    <property type="entry name" value="PHD"/>
    <property type="match status" value="2"/>
</dbReference>
<feature type="region of interest" description="Disordered" evidence="8">
    <location>
        <begin position="1057"/>
        <end position="1093"/>
    </location>
</feature>
<dbReference type="InterPro" id="IPR003960">
    <property type="entry name" value="ATPase_AAA_CS"/>
</dbReference>
<protein>
    <submittedName>
        <fullName evidence="10">Tat-binding 7-like protein</fullName>
    </submittedName>
</protein>
<dbReference type="GO" id="GO:0005524">
    <property type="term" value="F:ATP binding"/>
    <property type="evidence" value="ECO:0007669"/>
    <property type="project" value="UniProtKB-KW"/>
</dbReference>
<dbReference type="InterPro" id="IPR001965">
    <property type="entry name" value="Znf_PHD"/>
</dbReference>
<dbReference type="Pfam" id="PF17862">
    <property type="entry name" value="AAA_lid_3"/>
    <property type="match status" value="1"/>
</dbReference>
<dbReference type="Proteomes" id="UP001472866">
    <property type="component" value="Chromosome 05"/>
</dbReference>
<dbReference type="SUPFAM" id="SSF52540">
    <property type="entry name" value="P-loop containing nucleoside triphosphate hydrolases"/>
    <property type="match status" value="1"/>
</dbReference>
<dbReference type="Pfam" id="PF13771">
    <property type="entry name" value="zf-HC5HC2H"/>
    <property type="match status" value="1"/>
</dbReference>
<dbReference type="PROSITE" id="PS51805">
    <property type="entry name" value="EPHD"/>
    <property type="match status" value="1"/>
</dbReference>
<dbReference type="InterPro" id="IPR013083">
    <property type="entry name" value="Znf_RING/FYVE/PHD"/>
</dbReference>
<evidence type="ECO:0000259" key="9">
    <source>
        <dbReference type="PROSITE" id="PS51805"/>
    </source>
</evidence>
<evidence type="ECO:0000256" key="8">
    <source>
        <dbReference type="SAM" id="MobiDB-lite"/>
    </source>
</evidence>
<dbReference type="PANTHER" id="PTHR23069:SF7">
    <property type="entry name" value="P-LOOP CONTAINING NUCLEOSIDE TRIPHOSPHATE HYDROLASES SUPERFAMILY PROTEIN"/>
    <property type="match status" value="1"/>
</dbReference>
<reference evidence="10 11" key="1">
    <citation type="submission" date="2024-03" db="EMBL/GenBank/DDBJ databases">
        <title>Complete genome sequence of the green alga Chloropicon roscoffensis RCC1871.</title>
        <authorList>
            <person name="Lemieux C."/>
            <person name="Pombert J.-F."/>
            <person name="Otis C."/>
            <person name="Turmel M."/>
        </authorList>
    </citation>
    <scope>NUCLEOTIDE SEQUENCE [LARGE SCALE GENOMIC DNA]</scope>
    <source>
        <strain evidence="10 11">RCC1871</strain>
    </source>
</reference>
<dbReference type="GO" id="GO:0008270">
    <property type="term" value="F:zinc ion binding"/>
    <property type="evidence" value="ECO:0007669"/>
    <property type="project" value="UniProtKB-KW"/>
</dbReference>
<dbReference type="GO" id="GO:0045815">
    <property type="term" value="P:transcription initiation-coupled chromatin remodeling"/>
    <property type="evidence" value="ECO:0007669"/>
    <property type="project" value="TreeGrafter"/>
</dbReference>
<keyword evidence="4" id="KW-0863">Zinc-finger</keyword>
<keyword evidence="3" id="KW-0547">Nucleotide-binding</keyword>
<dbReference type="Gene3D" id="1.10.8.60">
    <property type="match status" value="1"/>
</dbReference>
<gene>
    <name evidence="10" type="ORF">HKI87_05g38170</name>
</gene>
<comment type="similarity">
    <text evidence="1">Belongs to the AAA ATPase family.</text>
</comment>
<evidence type="ECO:0000256" key="5">
    <source>
        <dbReference type="ARBA" id="ARBA00022833"/>
    </source>
</evidence>
<name>A0AAX4P8U9_9CHLO</name>
<evidence type="ECO:0000256" key="3">
    <source>
        <dbReference type="ARBA" id="ARBA00022741"/>
    </source>
</evidence>
<evidence type="ECO:0000256" key="4">
    <source>
        <dbReference type="ARBA" id="ARBA00022771"/>
    </source>
</evidence>
<organism evidence="10 11">
    <name type="scientific">Chloropicon roscoffensis</name>
    <dbReference type="NCBI Taxonomy" id="1461544"/>
    <lineage>
        <taxon>Eukaryota</taxon>
        <taxon>Viridiplantae</taxon>
        <taxon>Chlorophyta</taxon>
        <taxon>Chloropicophyceae</taxon>
        <taxon>Chloropicales</taxon>
        <taxon>Chloropicaceae</taxon>
        <taxon>Chloropicon</taxon>
    </lineage>
</organism>
<dbReference type="EMBL" id="CP151505">
    <property type="protein sequence ID" value="WZN62281.1"/>
    <property type="molecule type" value="Genomic_DNA"/>
</dbReference>
<dbReference type="Gene3D" id="3.40.50.300">
    <property type="entry name" value="P-loop containing nucleotide triphosphate hydrolases"/>
    <property type="match status" value="1"/>
</dbReference>
<dbReference type="Pfam" id="PF00004">
    <property type="entry name" value="AAA"/>
    <property type="match status" value="1"/>
</dbReference>
<sequence>MAARPRCALCGESGDCASELMSIGGVLQSIGPLLGPFGHDTYVHRLCALWSPEVYHENDKIRNVMAAVRRGKQLKCSLCGMRGATVGCCVDSCSRTYHIRCAEKAGCDISALEWILTCPEHARSMRNHLQSKEPAAPKEVVKLEGGWVGTRVTSSHAGKGGKAASKRPRDQIDPLRLLKTFGEQVDVDEEMWRKKQQRRVERDIKALKPYRLGSSGTTETQDGKADPPAGPTGSAQNRFFGDATGWDDVGGHEGVKRALKEAVLLPLIYRDEFLGLNLSCPRGVLLHGEPGTGKTMVVRALAGECNRHSRVGRVSFFSRKGADLLGKFQGEAERKLRLLFQEAQKASPSIIFFDELDGIAPARGGKVSDQIHTSVVSTLLSLMDGLVDRGKVVVIAATNRADAIDPALRRPGRFDREVYFALPERPQRLQILEACTRKWDPKPRREVLERMASLTNGFAGADLQSLCTSAALARLRREFPTILDGVEQSRRVPDFESRLDRVEVGGQDFMRALQGMTSACSHRTSAGMLESAGGGAVPCYALDAVWRPLLGAVSALRGEDGWGSASHLAGDGGRCPEAVRRFLEEAGAVSNRMVISSAAAKMMPRGDGRLAGGSTVPGTSVLVCGEASANSLVAESLLCALPGFRVAKVSLPQVVREGHDSVAEGVIGLTRRALGAGKSCKVVLYCPNVHDWLRVVEPEQSEQDQSEGGSTLAVWDSFTTALRDTPEDSEVVVVATSAAPVETLPSKVRAFFEDPTGKARWKAVVSTGHSGGVGESLAEATSEYLVAATRHLLEAVSSAGDEEEPSHSVSQPRGPPSPAPVPVPVPAAEEEAQPVARGHEGTPPAGAQSSDPKSEYDEVIRVGVVAANSLLDVKLLQCCVSLESLDADAEVRCREDGCPAAVHPRCLPHLPGGGTGSRKSSWTCGLCRLRAEHSEEDAKEILRLERETCKLIGSTLLKDHRCGLSHVGGKTAIAFLDIASNASKGKYARLEYLRAAAKLALDAMLQRQSSVDRAASQRGLARKYFVSTSAAFATADKIESICWKFNGHVQKKFARVEDGDPSGADLPAATEEGDGGGRAKEGQEGASKIGAEEPRLQPTVFEMSREAPPDGELVAKVSERLAVLLRRERLGDYGDHVGRILRGVFASISNGECSDAERAVLGSIERCLGGQK</sequence>
<evidence type="ECO:0000256" key="2">
    <source>
        <dbReference type="ARBA" id="ARBA00022723"/>
    </source>
</evidence>
<dbReference type="GO" id="GO:0003682">
    <property type="term" value="F:chromatin binding"/>
    <property type="evidence" value="ECO:0007669"/>
    <property type="project" value="TreeGrafter"/>
</dbReference>
<dbReference type="FunFam" id="3.40.50.300:FF:000061">
    <property type="entry name" value="ATPase family, AAA domain-containing 2"/>
    <property type="match status" value="1"/>
</dbReference>
<dbReference type="GO" id="GO:0005634">
    <property type="term" value="C:nucleus"/>
    <property type="evidence" value="ECO:0007669"/>
    <property type="project" value="TreeGrafter"/>
</dbReference>